<keyword evidence="5" id="KW-0862">Zinc</keyword>
<dbReference type="SUPFAM" id="SSF53597">
    <property type="entry name" value="Dihydrofolate reductase-like"/>
    <property type="match status" value="1"/>
</dbReference>
<dbReference type="InterPro" id="IPR002734">
    <property type="entry name" value="RibDG_C"/>
</dbReference>
<evidence type="ECO:0000256" key="2">
    <source>
        <dbReference type="ARBA" id="ARBA00004910"/>
    </source>
</evidence>
<keyword evidence="4" id="KW-0479">Metal-binding</keyword>
<dbReference type="InterPro" id="IPR002125">
    <property type="entry name" value="CMP_dCMP_dom"/>
</dbReference>
<sequence>VSLSELDREWLLHAASLAGRGWGRVHPNPMVGCVLTRDGERVGEGWHEEYGGPHAEVNAIRSAGDTTRGATAYVSLEPCSHHGQTPPCSESLLKAGVARVVFGASEPGDETGGGGELLAQAGVEVVGPATDVRTFHEVDPAFFYTTRYQRPYLALKLAVSLDGRIAARAGERTPLTDDDANREVHRLRSGFDAVLVGGETARVDDPLLTVRYGLDPRILPTRIVLDPSAVLSPDASLFSTDSEAPVLIFATEAASVERVETLKDVGAQVEIVPQADGRADLKEMLKRCWGLGIRSVFCEGGGRLATALTREELVQRLYLFKAPLTLGPQGVLGFGSGDSTPEDLGWSSIGEPTQFGPDLLLKYDREADVSRG</sequence>
<dbReference type="UniPathway" id="UPA00275">
    <property type="reaction ID" value="UER00401"/>
</dbReference>
<evidence type="ECO:0000259" key="9">
    <source>
        <dbReference type="PROSITE" id="PS51747"/>
    </source>
</evidence>
<dbReference type="GO" id="GO:0008835">
    <property type="term" value="F:diaminohydroxyphosphoribosylaminopyrimidine deaminase activity"/>
    <property type="evidence" value="ECO:0007669"/>
    <property type="project" value="InterPro"/>
</dbReference>
<keyword evidence="6" id="KW-0521">NADP</keyword>
<evidence type="ECO:0000256" key="1">
    <source>
        <dbReference type="ARBA" id="ARBA00004882"/>
    </source>
</evidence>
<comment type="pathway">
    <text evidence="1">Cofactor biosynthesis; riboflavin biosynthesis; 5-amino-6-(D-ribitylamino)uracil from GTP: step 2/4.</text>
</comment>
<dbReference type="InterPro" id="IPR050765">
    <property type="entry name" value="Riboflavin_Biosynth_HTPR"/>
</dbReference>
<dbReference type="InterPro" id="IPR016193">
    <property type="entry name" value="Cytidine_deaminase-like"/>
</dbReference>
<evidence type="ECO:0000313" key="10">
    <source>
        <dbReference type="EMBL" id="SUZ66094.1"/>
    </source>
</evidence>
<dbReference type="GO" id="GO:0008703">
    <property type="term" value="F:5-amino-6-(5-phosphoribosylamino)uracil reductase activity"/>
    <property type="evidence" value="ECO:0007669"/>
    <property type="project" value="InterPro"/>
</dbReference>
<evidence type="ECO:0000256" key="6">
    <source>
        <dbReference type="ARBA" id="ARBA00022857"/>
    </source>
</evidence>
<protein>
    <recommendedName>
        <fullName evidence="9">CMP/dCMP-type deaminase domain-containing protein</fullName>
    </recommendedName>
</protein>
<gene>
    <name evidence="10" type="ORF">METZ01_LOCUS18948</name>
</gene>
<keyword evidence="3" id="KW-0686">Riboflavin biosynthesis</keyword>
<accession>A0A381PHH6</accession>
<dbReference type="PANTHER" id="PTHR38011:SF7">
    <property type="entry name" value="2,5-DIAMINO-6-RIBOSYLAMINO-4(3H)-PYRIMIDINONE 5'-PHOSPHATE REDUCTASE"/>
    <property type="match status" value="1"/>
</dbReference>
<reference evidence="10" key="1">
    <citation type="submission" date="2018-05" db="EMBL/GenBank/DDBJ databases">
        <authorList>
            <person name="Lanie J.A."/>
            <person name="Ng W.-L."/>
            <person name="Kazmierczak K.M."/>
            <person name="Andrzejewski T.M."/>
            <person name="Davidsen T.M."/>
            <person name="Wayne K.J."/>
            <person name="Tettelin H."/>
            <person name="Glass J.I."/>
            <person name="Rusch D."/>
            <person name="Podicherti R."/>
            <person name="Tsui H.-C.T."/>
            <person name="Winkler M.E."/>
        </authorList>
    </citation>
    <scope>NUCLEOTIDE SEQUENCE</scope>
</reference>
<evidence type="ECO:0000256" key="7">
    <source>
        <dbReference type="ARBA" id="ARBA00023002"/>
    </source>
</evidence>
<evidence type="ECO:0000256" key="3">
    <source>
        <dbReference type="ARBA" id="ARBA00022619"/>
    </source>
</evidence>
<dbReference type="PIRSF" id="PIRSF006769">
    <property type="entry name" value="RibD"/>
    <property type="match status" value="1"/>
</dbReference>
<keyword evidence="7" id="KW-0560">Oxidoreductase</keyword>
<dbReference type="PROSITE" id="PS51747">
    <property type="entry name" value="CYT_DCMP_DEAMINASES_2"/>
    <property type="match status" value="1"/>
</dbReference>
<dbReference type="NCBIfam" id="TIGR00326">
    <property type="entry name" value="eubact_ribD"/>
    <property type="match status" value="1"/>
</dbReference>
<dbReference type="Pfam" id="PF00383">
    <property type="entry name" value="dCMP_cyt_deam_1"/>
    <property type="match status" value="1"/>
</dbReference>
<proteinExistence type="predicted"/>
<dbReference type="GO" id="GO:0009231">
    <property type="term" value="P:riboflavin biosynthetic process"/>
    <property type="evidence" value="ECO:0007669"/>
    <property type="project" value="UniProtKB-UniPathway"/>
</dbReference>
<comment type="pathway">
    <text evidence="2">Cofactor biosynthesis; riboflavin biosynthesis; 5-amino-6-(D-ribitylamino)uracil from GTP: step 3/4.</text>
</comment>
<feature type="non-terminal residue" evidence="10">
    <location>
        <position position="1"/>
    </location>
</feature>
<dbReference type="AlphaFoldDB" id="A0A381PHH6"/>
<dbReference type="CDD" id="cd01284">
    <property type="entry name" value="Riboflavin_deaminase-reductase"/>
    <property type="match status" value="1"/>
</dbReference>
<dbReference type="InterPro" id="IPR016192">
    <property type="entry name" value="APOBEC/CMP_deaminase_Zn-bd"/>
</dbReference>
<dbReference type="InterPro" id="IPR004794">
    <property type="entry name" value="Eubact_RibD"/>
</dbReference>
<dbReference type="PANTHER" id="PTHR38011">
    <property type="entry name" value="DIHYDROFOLATE REDUCTASE FAMILY PROTEIN (AFU_ORTHOLOGUE AFUA_8G06820)"/>
    <property type="match status" value="1"/>
</dbReference>
<evidence type="ECO:0000256" key="8">
    <source>
        <dbReference type="ARBA" id="ARBA00023268"/>
    </source>
</evidence>
<dbReference type="GO" id="GO:0008270">
    <property type="term" value="F:zinc ion binding"/>
    <property type="evidence" value="ECO:0007669"/>
    <property type="project" value="InterPro"/>
</dbReference>
<dbReference type="PROSITE" id="PS00903">
    <property type="entry name" value="CYT_DCMP_DEAMINASES_1"/>
    <property type="match status" value="1"/>
</dbReference>
<evidence type="ECO:0000256" key="5">
    <source>
        <dbReference type="ARBA" id="ARBA00022833"/>
    </source>
</evidence>
<feature type="domain" description="CMP/dCMP-type deaminase" evidence="9">
    <location>
        <begin position="5"/>
        <end position="126"/>
    </location>
</feature>
<dbReference type="Gene3D" id="3.40.430.10">
    <property type="entry name" value="Dihydrofolate Reductase, subunit A"/>
    <property type="match status" value="1"/>
</dbReference>
<dbReference type="InterPro" id="IPR024072">
    <property type="entry name" value="DHFR-like_dom_sf"/>
</dbReference>
<evidence type="ECO:0000256" key="4">
    <source>
        <dbReference type="ARBA" id="ARBA00022723"/>
    </source>
</evidence>
<dbReference type="EMBL" id="UINC01000975">
    <property type="protein sequence ID" value="SUZ66094.1"/>
    <property type="molecule type" value="Genomic_DNA"/>
</dbReference>
<dbReference type="Pfam" id="PF01872">
    <property type="entry name" value="RibD_C"/>
    <property type="match status" value="1"/>
</dbReference>
<keyword evidence="8" id="KW-0511">Multifunctional enzyme</keyword>
<dbReference type="Gene3D" id="3.40.140.10">
    <property type="entry name" value="Cytidine Deaminase, domain 2"/>
    <property type="match status" value="1"/>
</dbReference>
<name>A0A381PHH6_9ZZZZ</name>
<dbReference type="SUPFAM" id="SSF53927">
    <property type="entry name" value="Cytidine deaminase-like"/>
    <property type="match status" value="1"/>
</dbReference>
<organism evidence="10">
    <name type="scientific">marine metagenome</name>
    <dbReference type="NCBI Taxonomy" id="408172"/>
    <lineage>
        <taxon>unclassified sequences</taxon>
        <taxon>metagenomes</taxon>
        <taxon>ecological metagenomes</taxon>
    </lineage>
</organism>